<dbReference type="Proteomes" id="UP000053989">
    <property type="component" value="Unassembled WGS sequence"/>
</dbReference>
<reference evidence="3" key="2">
    <citation type="submission" date="2015-01" db="EMBL/GenBank/DDBJ databases">
        <title>Evolutionary Origins and Diversification of the Mycorrhizal Mutualists.</title>
        <authorList>
            <consortium name="DOE Joint Genome Institute"/>
            <consortium name="Mycorrhizal Genomics Consortium"/>
            <person name="Kohler A."/>
            <person name="Kuo A."/>
            <person name="Nagy L.G."/>
            <person name="Floudas D."/>
            <person name="Copeland A."/>
            <person name="Barry K.W."/>
            <person name="Cichocki N."/>
            <person name="Veneault-Fourrey C."/>
            <person name="LaButti K."/>
            <person name="Lindquist E.A."/>
            <person name="Lipzen A."/>
            <person name="Lundell T."/>
            <person name="Morin E."/>
            <person name="Murat C."/>
            <person name="Riley R."/>
            <person name="Ohm R."/>
            <person name="Sun H."/>
            <person name="Tunlid A."/>
            <person name="Henrissat B."/>
            <person name="Grigoriev I.V."/>
            <person name="Hibbett D.S."/>
            <person name="Martin F."/>
        </authorList>
    </citation>
    <scope>NUCLEOTIDE SEQUENCE [LARGE SCALE GENOMIC DNA]</scope>
    <source>
        <strain evidence="3">Foug A</strain>
    </source>
</reference>
<proteinExistence type="predicted"/>
<name>A0A0C3EHT3_9AGAM</name>
<sequence>MTALRWSLHRLRHERAVLLEQGRPSITLDAVRYAQTPSHRVTGHSNTGAQDFLGSSSTWVHSSASRSSSGVAQPSRADGIHLPIEFLGPANRIDSSAYMRFRSKTEKCKLCGDRESQRRMPDIKRTGAVQL</sequence>
<dbReference type="InParanoid" id="A0A0C3EHT3"/>
<keyword evidence="3" id="KW-1185">Reference proteome</keyword>
<feature type="compositionally biased region" description="Basic and acidic residues" evidence="1">
    <location>
        <begin position="112"/>
        <end position="125"/>
    </location>
</feature>
<organism evidence="2 3">
    <name type="scientific">Scleroderma citrinum Foug A</name>
    <dbReference type="NCBI Taxonomy" id="1036808"/>
    <lineage>
        <taxon>Eukaryota</taxon>
        <taxon>Fungi</taxon>
        <taxon>Dikarya</taxon>
        <taxon>Basidiomycota</taxon>
        <taxon>Agaricomycotina</taxon>
        <taxon>Agaricomycetes</taxon>
        <taxon>Agaricomycetidae</taxon>
        <taxon>Boletales</taxon>
        <taxon>Sclerodermatineae</taxon>
        <taxon>Sclerodermataceae</taxon>
        <taxon>Scleroderma</taxon>
    </lineage>
</organism>
<evidence type="ECO:0000313" key="3">
    <source>
        <dbReference type="Proteomes" id="UP000053989"/>
    </source>
</evidence>
<evidence type="ECO:0000313" key="2">
    <source>
        <dbReference type="EMBL" id="KIM67834.1"/>
    </source>
</evidence>
<reference evidence="2 3" key="1">
    <citation type="submission" date="2014-04" db="EMBL/GenBank/DDBJ databases">
        <authorList>
            <consortium name="DOE Joint Genome Institute"/>
            <person name="Kuo A."/>
            <person name="Kohler A."/>
            <person name="Nagy L.G."/>
            <person name="Floudas D."/>
            <person name="Copeland A."/>
            <person name="Barry K.W."/>
            <person name="Cichocki N."/>
            <person name="Veneault-Fourrey C."/>
            <person name="LaButti K."/>
            <person name="Lindquist E.A."/>
            <person name="Lipzen A."/>
            <person name="Lundell T."/>
            <person name="Morin E."/>
            <person name="Murat C."/>
            <person name="Sun H."/>
            <person name="Tunlid A."/>
            <person name="Henrissat B."/>
            <person name="Grigoriev I.V."/>
            <person name="Hibbett D.S."/>
            <person name="Martin F."/>
            <person name="Nordberg H.P."/>
            <person name="Cantor M.N."/>
            <person name="Hua S.X."/>
        </authorList>
    </citation>
    <scope>NUCLEOTIDE SEQUENCE [LARGE SCALE GENOMIC DNA]</scope>
    <source>
        <strain evidence="2 3">Foug A</strain>
    </source>
</reference>
<accession>A0A0C3EHT3</accession>
<feature type="region of interest" description="Disordered" evidence="1">
    <location>
        <begin position="112"/>
        <end position="131"/>
    </location>
</feature>
<gene>
    <name evidence="2" type="ORF">SCLCIDRAFT_1209967</name>
</gene>
<evidence type="ECO:0000256" key="1">
    <source>
        <dbReference type="SAM" id="MobiDB-lite"/>
    </source>
</evidence>
<dbReference type="HOGENOM" id="CLU_1928839_0_0_1"/>
<protein>
    <submittedName>
        <fullName evidence="2">Uncharacterized protein</fullName>
    </submittedName>
</protein>
<dbReference type="AlphaFoldDB" id="A0A0C3EHT3"/>
<dbReference type="EMBL" id="KN822011">
    <property type="protein sequence ID" value="KIM67834.1"/>
    <property type="molecule type" value="Genomic_DNA"/>
</dbReference>